<dbReference type="RefSeq" id="WP_007425211.1">
    <property type="nucleotide sequence ID" value="NZ_AMGO01000001.1"/>
</dbReference>
<name>K2HHC2_9RHOB</name>
<dbReference type="InterPro" id="IPR002048">
    <property type="entry name" value="EF_hand_dom"/>
</dbReference>
<dbReference type="AlphaFoldDB" id="K2HHC2"/>
<proteinExistence type="predicted"/>
<dbReference type="SUPFAM" id="SSF47473">
    <property type="entry name" value="EF-hand"/>
    <property type="match status" value="1"/>
</dbReference>
<feature type="chain" id="PRO_5003858614" description="EF-hand domain-containing protein" evidence="1">
    <location>
        <begin position="23"/>
        <end position="79"/>
    </location>
</feature>
<dbReference type="Gene3D" id="1.10.238.10">
    <property type="entry name" value="EF-hand"/>
    <property type="match status" value="1"/>
</dbReference>
<evidence type="ECO:0000313" key="4">
    <source>
        <dbReference type="Proteomes" id="UP000006765"/>
    </source>
</evidence>
<sequence>MTRMTAFLAGVGLAVSATALSAQGMMDTDGDGQVTFGEASAAMPDLTEENFVAIDTDGDGVLSADEVSAAQQQGLLPAE</sequence>
<protein>
    <recommendedName>
        <fullName evidence="2">EF-hand domain-containing protein</fullName>
    </recommendedName>
</protein>
<keyword evidence="4" id="KW-1185">Reference proteome</keyword>
<dbReference type="GO" id="GO:0005509">
    <property type="term" value="F:calcium ion binding"/>
    <property type="evidence" value="ECO:0007669"/>
    <property type="project" value="InterPro"/>
</dbReference>
<dbReference type="InterPro" id="IPR011992">
    <property type="entry name" value="EF-hand-dom_pair"/>
</dbReference>
<dbReference type="PROSITE" id="PS50222">
    <property type="entry name" value="EF_HAND_2"/>
    <property type="match status" value="1"/>
</dbReference>
<evidence type="ECO:0000259" key="2">
    <source>
        <dbReference type="PROSITE" id="PS50222"/>
    </source>
</evidence>
<feature type="domain" description="EF-hand" evidence="2">
    <location>
        <begin position="25"/>
        <end position="49"/>
    </location>
</feature>
<evidence type="ECO:0000313" key="3">
    <source>
        <dbReference type="EMBL" id="EKE45832.1"/>
    </source>
</evidence>
<comment type="caution">
    <text evidence="3">The sequence shown here is derived from an EMBL/GenBank/DDBJ whole genome shotgun (WGS) entry which is preliminary data.</text>
</comment>
<gene>
    <name evidence="3" type="ORF">OCGS_0058</name>
</gene>
<organism evidence="3 4">
    <name type="scientific">Oceaniovalibus guishaninsula JLT2003</name>
    <dbReference type="NCBI Taxonomy" id="1231392"/>
    <lineage>
        <taxon>Bacteria</taxon>
        <taxon>Pseudomonadati</taxon>
        <taxon>Pseudomonadota</taxon>
        <taxon>Alphaproteobacteria</taxon>
        <taxon>Rhodobacterales</taxon>
        <taxon>Roseobacteraceae</taxon>
        <taxon>Oceaniovalibus</taxon>
    </lineage>
</organism>
<keyword evidence="1" id="KW-0732">Signal</keyword>
<dbReference type="OrthoDB" id="5470953at2"/>
<feature type="signal peptide" evidence="1">
    <location>
        <begin position="1"/>
        <end position="22"/>
    </location>
</feature>
<dbReference type="EMBL" id="AMGO01000001">
    <property type="protein sequence ID" value="EKE45832.1"/>
    <property type="molecule type" value="Genomic_DNA"/>
</dbReference>
<evidence type="ECO:0000256" key="1">
    <source>
        <dbReference type="SAM" id="SignalP"/>
    </source>
</evidence>
<dbReference type="Pfam" id="PF13202">
    <property type="entry name" value="EF-hand_5"/>
    <property type="match status" value="2"/>
</dbReference>
<dbReference type="Proteomes" id="UP000006765">
    <property type="component" value="Unassembled WGS sequence"/>
</dbReference>
<dbReference type="PROSITE" id="PS00018">
    <property type="entry name" value="EF_HAND_1"/>
    <property type="match status" value="1"/>
</dbReference>
<accession>K2HHC2</accession>
<dbReference type="eggNOG" id="ENOG5033BY6">
    <property type="taxonomic scope" value="Bacteria"/>
</dbReference>
<dbReference type="InterPro" id="IPR018247">
    <property type="entry name" value="EF_Hand_1_Ca_BS"/>
</dbReference>
<dbReference type="STRING" id="1231392.OCGS_0058"/>
<reference evidence="3 4" key="1">
    <citation type="journal article" date="2012" name="J. Bacteriol.">
        <title>Draft Genome Sequence of Oceaniovalibus guishaninsula JLT2003T.</title>
        <authorList>
            <person name="Tang K."/>
            <person name="Liu K."/>
            <person name="Jiao N."/>
        </authorList>
    </citation>
    <scope>NUCLEOTIDE SEQUENCE [LARGE SCALE GENOMIC DNA]</scope>
    <source>
        <strain evidence="3 4">JLT2003</strain>
    </source>
</reference>